<proteinExistence type="predicted"/>
<protein>
    <submittedName>
        <fullName evidence="1">Uncharacterized protein</fullName>
    </submittedName>
</protein>
<sequence length="71" mass="7871">MTKHDQEIVSAPLGHRRHLSAATLISTEVAYLDLEANHLSRMIGVTRPSGRALSERRHRFSVAPFPALPLS</sequence>
<dbReference type="Proteomes" id="UP000821845">
    <property type="component" value="Chromosome 4"/>
</dbReference>
<gene>
    <name evidence="1" type="ORF">HPB50_019352</name>
</gene>
<dbReference type="EMBL" id="CM023484">
    <property type="protein sequence ID" value="KAH6933964.1"/>
    <property type="molecule type" value="Genomic_DNA"/>
</dbReference>
<accession>A0ACB7SJL0</accession>
<evidence type="ECO:0000313" key="2">
    <source>
        <dbReference type="Proteomes" id="UP000821845"/>
    </source>
</evidence>
<keyword evidence="2" id="KW-1185">Reference proteome</keyword>
<evidence type="ECO:0000313" key="1">
    <source>
        <dbReference type="EMBL" id="KAH6933964.1"/>
    </source>
</evidence>
<name>A0ACB7SJL0_HYAAI</name>
<comment type="caution">
    <text evidence="1">The sequence shown here is derived from an EMBL/GenBank/DDBJ whole genome shotgun (WGS) entry which is preliminary data.</text>
</comment>
<organism evidence="1 2">
    <name type="scientific">Hyalomma asiaticum</name>
    <name type="common">Tick</name>
    <dbReference type="NCBI Taxonomy" id="266040"/>
    <lineage>
        <taxon>Eukaryota</taxon>
        <taxon>Metazoa</taxon>
        <taxon>Ecdysozoa</taxon>
        <taxon>Arthropoda</taxon>
        <taxon>Chelicerata</taxon>
        <taxon>Arachnida</taxon>
        <taxon>Acari</taxon>
        <taxon>Parasitiformes</taxon>
        <taxon>Ixodida</taxon>
        <taxon>Ixodoidea</taxon>
        <taxon>Ixodidae</taxon>
        <taxon>Hyalomminae</taxon>
        <taxon>Hyalomma</taxon>
    </lineage>
</organism>
<reference evidence="1" key="1">
    <citation type="submission" date="2020-05" db="EMBL/GenBank/DDBJ databases">
        <title>Large-scale comparative analyses of tick genomes elucidate their genetic diversity and vector capacities.</title>
        <authorList>
            <person name="Jia N."/>
            <person name="Wang J."/>
            <person name="Shi W."/>
            <person name="Du L."/>
            <person name="Sun Y."/>
            <person name="Zhan W."/>
            <person name="Jiang J."/>
            <person name="Wang Q."/>
            <person name="Zhang B."/>
            <person name="Ji P."/>
            <person name="Sakyi L.B."/>
            <person name="Cui X."/>
            <person name="Yuan T."/>
            <person name="Jiang B."/>
            <person name="Yang W."/>
            <person name="Lam T.T.-Y."/>
            <person name="Chang Q."/>
            <person name="Ding S."/>
            <person name="Wang X."/>
            <person name="Zhu J."/>
            <person name="Ruan X."/>
            <person name="Zhao L."/>
            <person name="Wei J."/>
            <person name="Que T."/>
            <person name="Du C."/>
            <person name="Cheng J."/>
            <person name="Dai P."/>
            <person name="Han X."/>
            <person name="Huang E."/>
            <person name="Gao Y."/>
            <person name="Liu J."/>
            <person name="Shao H."/>
            <person name="Ye R."/>
            <person name="Li L."/>
            <person name="Wei W."/>
            <person name="Wang X."/>
            <person name="Wang C."/>
            <person name="Yang T."/>
            <person name="Huo Q."/>
            <person name="Li W."/>
            <person name="Guo W."/>
            <person name="Chen H."/>
            <person name="Zhou L."/>
            <person name="Ni X."/>
            <person name="Tian J."/>
            <person name="Zhou Y."/>
            <person name="Sheng Y."/>
            <person name="Liu T."/>
            <person name="Pan Y."/>
            <person name="Xia L."/>
            <person name="Li J."/>
            <person name="Zhao F."/>
            <person name="Cao W."/>
        </authorList>
    </citation>
    <scope>NUCLEOTIDE SEQUENCE</scope>
    <source>
        <strain evidence="1">Hyas-2018</strain>
    </source>
</reference>